<keyword evidence="3" id="KW-1185">Reference proteome</keyword>
<dbReference type="OrthoDB" id="1431934at2759"/>
<name>A0A139IUA7_9PEZI</name>
<comment type="caution">
    <text evidence="2">The sequence shown here is derived from an EMBL/GenBank/DDBJ whole genome shotgun (WGS) entry which is preliminary data.</text>
</comment>
<reference evidence="2 3" key="1">
    <citation type="submission" date="2015-07" db="EMBL/GenBank/DDBJ databases">
        <title>Comparative genomics of the Sigatoka disease complex on banana suggests a link between parallel evolutionary changes in Pseudocercospora fijiensis and Pseudocercospora eumusae and increased virulence on the banana host.</title>
        <authorList>
            <person name="Chang T.-C."/>
            <person name="Salvucci A."/>
            <person name="Crous P.W."/>
            <person name="Stergiopoulos I."/>
        </authorList>
    </citation>
    <scope>NUCLEOTIDE SEQUENCE [LARGE SCALE GENOMIC DNA]</scope>
    <source>
        <strain evidence="2 3">CBS 116634</strain>
    </source>
</reference>
<proteinExistence type="predicted"/>
<feature type="region of interest" description="Disordered" evidence="1">
    <location>
        <begin position="74"/>
        <end position="93"/>
    </location>
</feature>
<dbReference type="EMBL" id="LFZO01000008">
    <property type="protein sequence ID" value="KXT18336.1"/>
    <property type="molecule type" value="Genomic_DNA"/>
</dbReference>
<evidence type="ECO:0000256" key="1">
    <source>
        <dbReference type="SAM" id="MobiDB-lite"/>
    </source>
</evidence>
<evidence type="ECO:0000313" key="2">
    <source>
        <dbReference type="EMBL" id="KXT18337.1"/>
    </source>
</evidence>
<dbReference type="Proteomes" id="UP000073492">
    <property type="component" value="Unassembled WGS sequence"/>
</dbReference>
<dbReference type="AlphaFoldDB" id="A0A139IUA7"/>
<protein>
    <submittedName>
        <fullName evidence="2">Uncharacterized protein</fullName>
    </submittedName>
</protein>
<dbReference type="EMBL" id="LFZO01000008">
    <property type="protein sequence ID" value="KXT18337.1"/>
    <property type="molecule type" value="Genomic_DNA"/>
</dbReference>
<evidence type="ECO:0000313" key="3">
    <source>
        <dbReference type="Proteomes" id="UP000073492"/>
    </source>
</evidence>
<accession>A0A139IUA7</accession>
<organism evidence="2 3">
    <name type="scientific">Pseudocercospora musae</name>
    <dbReference type="NCBI Taxonomy" id="113226"/>
    <lineage>
        <taxon>Eukaryota</taxon>
        <taxon>Fungi</taxon>
        <taxon>Dikarya</taxon>
        <taxon>Ascomycota</taxon>
        <taxon>Pezizomycotina</taxon>
        <taxon>Dothideomycetes</taxon>
        <taxon>Dothideomycetidae</taxon>
        <taxon>Mycosphaerellales</taxon>
        <taxon>Mycosphaerellaceae</taxon>
        <taxon>Pseudocercospora</taxon>
    </lineage>
</organism>
<dbReference type="EMBL" id="LFZO01000008">
    <property type="protein sequence ID" value="KXT18332.1"/>
    <property type="molecule type" value="Genomic_DNA"/>
</dbReference>
<gene>
    <name evidence="2" type="ORF">AC579_936</name>
</gene>
<sequence length="93" mass="10407">MQIGNSRGHLGIRKLRYRGEAKSTQHPKGRHRRFYVLQELLYSGLEGTEHLPSINDSDLAKIISSNVQDGIDWANASKGRNGGMAGRNHPPWT</sequence>
<dbReference type="EMBL" id="LFZO01000008">
    <property type="protein sequence ID" value="KXT18340.1"/>
    <property type="molecule type" value="Genomic_DNA"/>
</dbReference>
<feature type="region of interest" description="Disordered" evidence="1">
    <location>
        <begin position="1"/>
        <end position="30"/>
    </location>
</feature>